<keyword evidence="4" id="KW-0575">Peroxidase</keyword>
<comment type="subunit">
    <text evidence="2">Monomer.</text>
</comment>
<evidence type="ECO:0000256" key="5">
    <source>
        <dbReference type="ARBA" id="ARBA00022862"/>
    </source>
</evidence>
<dbReference type="Gene3D" id="3.40.30.10">
    <property type="entry name" value="Glutaredoxin"/>
    <property type="match status" value="1"/>
</dbReference>
<comment type="caution">
    <text evidence="14">The sequence shown here is derived from an EMBL/GenBank/DDBJ whole genome shotgun (WGS) entry which is preliminary data.</text>
</comment>
<sequence>MSDLPVVGEKAPAFKAESHLGPIDLNALKGKNVVLYFYPKDNTPGCTVEAQDFRDRYEQFQALNTEIIGVSRDSLKTHTNFSNKHELPFPLIADPEEQLCTQFGVMKLKNMYGKQVRGIERSTFLINSQGILVQAWRGLKVPGHADMVLEAVKDIATH</sequence>
<dbReference type="Proteomes" id="UP000722165">
    <property type="component" value="Unassembled WGS sequence"/>
</dbReference>
<comment type="catalytic activity">
    <reaction evidence="12">
        <text>a hydroperoxide + [thioredoxin]-dithiol = an alcohol + [thioredoxin]-disulfide + H2O</text>
        <dbReference type="Rhea" id="RHEA:62620"/>
        <dbReference type="Rhea" id="RHEA-COMP:10698"/>
        <dbReference type="Rhea" id="RHEA-COMP:10700"/>
        <dbReference type="ChEBI" id="CHEBI:15377"/>
        <dbReference type="ChEBI" id="CHEBI:29950"/>
        <dbReference type="ChEBI" id="CHEBI:30879"/>
        <dbReference type="ChEBI" id="CHEBI:35924"/>
        <dbReference type="ChEBI" id="CHEBI:50058"/>
        <dbReference type="EC" id="1.11.1.24"/>
    </reaction>
</comment>
<protein>
    <recommendedName>
        <fullName evidence="3">thioredoxin-dependent peroxiredoxin</fullName>
        <ecNumber evidence="3">1.11.1.24</ecNumber>
    </recommendedName>
    <alternativeName>
        <fullName evidence="9">Thioredoxin peroxidase</fullName>
    </alternativeName>
    <alternativeName>
        <fullName evidence="11">Thioredoxin-dependent peroxiredoxin Bcp</fullName>
    </alternativeName>
</protein>
<evidence type="ECO:0000256" key="10">
    <source>
        <dbReference type="ARBA" id="ARBA00038489"/>
    </source>
</evidence>
<evidence type="ECO:0000256" key="3">
    <source>
        <dbReference type="ARBA" id="ARBA00013017"/>
    </source>
</evidence>
<dbReference type="Pfam" id="PF00578">
    <property type="entry name" value="AhpC-TSA"/>
    <property type="match status" value="1"/>
</dbReference>
<dbReference type="InterPro" id="IPR024706">
    <property type="entry name" value="Peroxiredoxin_AhpC-typ"/>
</dbReference>
<dbReference type="PANTHER" id="PTHR42801:SF4">
    <property type="entry name" value="AHPC_TSA FAMILY PROTEIN"/>
    <property type="match status" value="1"/>
</dbReference>
<accession>A0ABS6NML7</accession>
<dbReference type="EMBL" id="JAHSPR010000004">
    <property type="protein sequence ID" value="MBV4396876.1"/>
    <property type="molecule type" value="Genomic_DNA"/>
</dbReference>
<evidence type="ECO:0000256" key="6">
    <source>
        <dbReference type="ARBA" id="ARBA00023002"/>
    </source>
</evidence>
<evidence type="ECO:0000256" key="1">
    <source>
        <dbReference type="ARBA" id="ARBA00003330"/>
    </source>
</evidence>
<evidence type="ECO:0000256" key="9">
    <source>
        <dbReference type="ARBA" id="ARBA00032824"/>
    </source>
</evidence>
<reference evidence="14 15" key="1">
    <citation type="submission" date="2021-06" db="EMBL/GenBank/DDBJ databases">
        <authorList>
            <person name="Lu T."/>
            <person name="Wang Q."/>
            <person name="Han X."/>
        </authorList>
    </citation>
    <scope>NUCLEOTIDE SEQUENCE [LARGE SCALE GENOMIC DNA]</scope>
    <source>
        <strain evidence="14 15">LAM0050</strain>
    </source>
</reference>
<evidence type="ECO:0000256" key="11">
    <source>
        <dbReference type="ARBA" id="ARBA00042639"/>
    </source>
</evidence>
<evidence type="ECO:0000256" key="4">
    <source>
        <dbReference type="ARBA" id="ARBA00022559"/>
    </source>
</evidence>
<dbReference type="InterPro" id="IPR013766">
    <property type="entry name" value="Thioredoxin_domain"/>
</dbReference>
<evidence type="ECO:0000259" key="13">
    <source>
        <dbReference type="PROSITE" id="PS51352"/>
    </source>
</evidence>
<organism evidence="14 15">
    <name type="scientific">Advenella alkanexedens</name>
    <dbReference type="NCBI Taxonomy" id="1481665"/>
    <lineage>
        <taxon>Bacteria</taxon>
        <taxon>Pseudomonadati</taxon>
        <taxon>Pseudomonadota</taxon>
        <taxon>Betaproteobacteria</taxon>
        <taxon>Burkholderiales</taxon>
        <taxon>Alcaligenaceae</taxon>
    </lineage>
</organism>
<keyword evidence="5" id="KW-0049">Antioxidant</keyword>
<evidence type="ECO:0000313" key="14">
    <source>
        <dbReference type="EMBL" id="MBV4396876.1"/>
    </source>
</evidence>
<evidence type="ECO:0000256" key="12">
    <source>
        <dbReference type="ARBA" id="ARBA00049091"/>
    </source>
</evidence>
<name>A0ABS6NML7_9BURK</name>
<proteinExistence type="inferred from homology"/>
<comment type="similarity">
    <text evidence="10">Belongs to the peroxiredoxin family. BCP/PrxQ subfamily.</text>
</comment>
<evidence type="ECO:0000256" key="2">
    <source>
        <dbReference type="ARBA" id="ARBA00011245"/>
    </source>
</evidence>
<dbReference type="InterPro" id="IPR050924">
    <property type="entry name" value="Peroxiredoxin_BCP/PrxQ"/>
</dbReference>
<evidence type="ECO:0000256" key="7">
    <source>
        <dbReference type="ARBA" id="ARBA00023157"/>
    </source>
</evidence>
<keyword evidence="6" id="KW-0560">Oxidoreductase</keyword>
<dbReference type="PROSITE" id="PS51352">
    <property type="entry name" value="THIOREDOXIN_2"/>
    <property type="match status" value="1"/>
</dbReference>
<comment type="function">
    <text evidence="1">Thiol-specific peroxidase that catalyzes the reduction of hydrogen peroxide and organic hydroperoxides to water and alcohols, respectively. Plays a role in cell protection against oxidative stress by detoxifying peroxides and as sensor of hydrogen peroxide-mediated signaling events.</text>
</comment>
<dbReference type="SUPFAM" id="SSF52833">
    <property type="entry name" value="Thioredoxin-like"/>
    <property type="match status" value="1"/>
</dbReference>
<dbReference type="CDD" id="cd03017">
    <property type="entry name" value="PRX_BCP"/>
    <property type="match status" value="1"/>
</dbReference>
<dbReference type="PANTHER" id="PTHR42801">
    <property type="entry name" value="THIOREDOXIN-DEPENDENT PEROXIDE REDUCTASE"/>
    <property type="match status" value="1"/>
</dbReference>
<dbReference type="InterPro" id="IPR036249">
    <property type="entry name" value="Thioredoxin-like_sf"/>
</dbReference>
<keyword evidence="7" id="KW-1015">Disulfide bond</keyword>
<dbReference type="EC" id="1.11.1.24" evidence="3"/>
<keyword evidence="8" id="KW-0676">Redox-active center</keyword>
<evidence type="ECO:0000256" key="8">
    <source>
        <dbReference type="ARBA" id="ARBA00023284"/>
    </source>
</evidence>
<dbReference type="RefSeq" id="WP_169295050.1">
    <property type="nucleotide sequence ID" value="NZ_JAHSPR010000004.1"/>
</dbReference>
<gene>
    <name evidence="14" type="ORF">KU392_06345</name>
</gene>
<keyword evidence="15" id="KW-1185">Reference proteome</keyword>
<feature type="domain" description="Thioredoxin" evidence="13">
    <location>
        <begin position="5"/>
        <end position="157"/>
    </location>
</feature>
<dbReference type="PIRSF" id="PIRSF000239">
    <property type="entry name" value="AHPC"/>
    <property type="match status" value="1"/>
</dbReference>
<dbReference type="InterPro" id="IPR000866">
    <property type="entry name" value="AhpC/TSA"/>
</dbReference>
<evidence type="ECO:0000313" key="15">
    <source>
        <dbReference type="Proteomes" id="UP000722165"/>
    </source>
</evidence>